<name>A0A1E7Z4I3_9PROT</name>
<reference evidence="1 2" key="1">
    <citation type="submission" date="2016-06" db="EMBL/GenBank/DDBJ databases">
        <title>Gene turnover analysis identifies the evolutionary adaptation of the extremophile Acidithiobacillus caldus.</title>
        <authorList>
            <person name="Zhang X."/>
        </authorList>
    </citation>
    <scope>NUCLEOTIDE SEQUENCE [LARGE SCALE GENOMIC DNA]</scope>
    <source>
        <strain evidence="1 2">S1</strain>
    </source>
</reference>
<proteinExistence type="predicted"/>
<accession>A0A1E7Z4I3</accession>
<gene>
    <name evidence="1" type="ORF">BAE30_00230</name>
</gene>
<evidence type="ECO:0000313" key="2">
    <source>
        <dbReference type="Proteomes" id="UP000175707"/>
    </source>
</evidence>
<protein>
    <submittedName>
        <fullName evidence="1">Uncharacterized protein</fullName>
    </submittedName>
</protein>
<dbReference type="AlphaFoldDB" id="A0A1E7Z4I3"/>
<evidence type="ECO:0000313" key="1">
    <source>
        <dbReference type="EMBL" id="OFC63644.1"/>
    </source>
</evidence>
<sequence>MFIIPPRNIFEEIGHQLPRAGESVNFFLAAQVPMVSFPSLVVVAQYALAENHISEPIFE</sequence>
<comment type="caution">
    <text evidence="1">The sequence shown here is derived from an EMBL/GenBank/DDBJ whole genome shotgun (WGS) entry which is preliminary data.</text>
</comment>
<dbReference type="Proteomes" id="UP000175707">
    <property type="component" value="Unassembled WGS sequence"/>
</dbReference>
<dbReference type="EMBL" id="LZYH01000021">
    <property type="protein sequence ID" value="OFC63644.1"/>
    <property type="molecule type" value="Genomic_DNA"/>
</dbReference>
<organism evidence="1 2">
    <name type="scientific">Acidithiobacillus caldus</name>
    <dbReference type="NCBI Taxonomy" id="33059"/>
    <lineage>
        <taxon>Bacteria</taxon>
        <taxon>Pseudomonadati</taxon>
        <taxon>Pseudomonadota</taxon>
        <taxon>Acidithiobacillia</taxon>
        <taxon>Acidithiobacillales</taxon>
        <taxon>Acidithiobacillaceae</taxon>
        <taxon>Acidithiobacillus</taxon>
    </lineage>
</organism>